<dbReference type="OrthoDB" id="5193194at2"/>
<keyword evidence="3" id="KW-1185">Reference proteome</keyword>
<protein>
    <submittedName>
        <fullName evidence="2">CopG family transcriptional regulator</fullName>
    </submittedName>
</protein>
<organism evidence="2 3">
    <name type="scientific">Streptomyces hoynatensis</name>
    <dbReference type="NCBI Taxonomy" id="1141874"/>
    <lineage>
        <taxon>Bacteria</taxon>
        <taxon>Bacillati</taxon>
        <taxon>Actinomycetota</taxon>
        <taxon>Actinomycetes</taxon>
        <taxon>Kitasatosporales</taxon>
        <taxon>Streptomycetaceae</taxon>
        <taxon>Streptomyces</taxon>
    </lineage>
</organism>
<gene>
    <name evidence="2" type="ORF">D7294_01210</name>
</gene>
<evidence type="ECO:0000256" key="1">
    <source>
        <dbReference type="SAM" id="MobiDB-lite"/>
    </source>
</evidence>
<dbReference type="AlphaFoldDB" id="A0A3A9ZGL4"/>
<evidence type="ECO:0000313" key="2">
    <source>
        <dbReference type="EMBL" id="RKN46864.1"/>
    </source>
</evidence>
<name>A0A3A9ZGL4_9ACTN</name>
<proteinExistence type="predicted"/>
<comment type="caution">
    <text evidence="2">The sequence shown here is derived from an EMBL/GenBank/DDBJ whole genome shotgun (WGS) entry which is preliminary data.</text>
</comment>
<evidence type="ECO:0000313" key="3">
    <source>
        <dbReference type="Proteomes" id="UP000272474"/>
    </source>
</evidence>
<dbReference type="Proteomes" id="UP000272474">
    <property type="component" value="Unassembled WGS sequence"/>
</dbReference>
<dbReference type="EMBL" id="RBAL01000001">
    <property type="protein sequence ID" value="RKN46864.1"/>
    <property type="molecule type" value="Genomic_DNA"/>
</dbReference>
<feature type="region of interest" description="Disordered" evidence="1">
    <location>
        <begin position="58"/>
        <end position="77"/>
    </location>
</feature>
<reference evidence="2 3" key="1">
    <citation type="journal article" date="2014" name="Int. J. Syst. Evol. Microbiol.">
        <title>Streptomyces hoynatensis sp. nov., isolated from deep marine sediment.</title>
        <authorList>
            <person name="Veyisoglu A."/>
            <person name="Sahin N."/>
        </authorList>
    </citation>
    <scope>NUCLEOTIDE SEQUENCE [LARGE SCALE GENOMIC DNA]</scope>
    <source>
        <strain evidence="2 3">KCTC 29097</strain>
    </source>
</reference>
<accession>A0A3A9ZGL4</accession>
<dbReference type="RefSeq" id="WP_120674465.1">
    <property type="nucleotide sequence ID" value="NZ_RBAL01000001.1"/>
</dbReference>
<sequence length="77" mass="8521">MPMQRTNVYADPEDLALIKEGAARLGVPEAEILRRGIHIAAMSVRTWDTPFADDDDLIDLGDPVTEDDARATPSRWA</sequence>